<gene>
    <name evidence="3" type="ORF">NCTC11212_03240</name>
    <name evidence="2" type="ORF">SAMN05421800_10615</name>
</gene>
<reference evidence="2 4" key="1">
    <citation type="submission" date="2017-02" db="EMBL/GenBank/DDBJ databases">
        <authorList>
            <person name="Varghese N."/>
            <person name="Submissions S."/>
        </authorList>
    </citation>
    <scope>NUCLEOTIDE SEQUENCE [LARGE SCALE GENOMIC DNA]</scope>
    <source>
        <strain evidence="2 4">DSM 16775</strain>
    </source>
</reference>
<protein>
    <recommendedName>
        <fullName evidence="6">Cytochrome B</fullName>
    </recommendedName>
</protein>
<reference evidence="3 5" key="2">
    <citation type="submission" date="2018-06" db="EMBL/GenBank/DDBJ databases">
        <authorList>
            <consortium name="Pathogen Informatics"/>
            <person name="Doyle S."/>
        </authorList>
    </citation>
    <scope>NUCLEOTIDE SEQUENCE [LARGE SCALE GENOMIC DNA]</scope>
    <source>
        <strain evidence="3 5">NCTC11212</strain>
    </source>
</reference>
<feature type="transmembrane region" description="Helical" evidence="1">
    <location>
        <begin position="60"/>
        <end position="79"/>
    </location>
</feature>
<dbReference type="AlphaFoldDB" id="A0AAX2IP96"/>
<accession>A0AAX2IP96</accession>
<dbReference type="Proteomes" id="UP000251937">
    <property type="component" value="Unassembled WGS sequence"/>
</dbReference>
<dbReference type="Proteomes" id="UP000190669">
    <property type="component" value="Unassembled WGS sequence"/>
</dbReference>
<keyword evidence="1" id="KW-1133">Transmembrane helix</keyword>
<organism evidence="3 5">
    <name type="scientific">Chryseobacterium balustinum</name>
    <dbReference type="NCBI Taxonomy" id="246"/>
    <lineage>
        <taxon>Bacteria</taxon>
        <taxon>Pseudomonadati</taxon>
        <taxon>Bacteroidota</taxon>
        <taxon>Flavobacteriia</taxon>
        <taxon>Flavobacteriales</taxon>
        <taxon>Weeksellaceae</taxon>
        <taxon>Chryseobacterium group</taxon>
        <taxon>Chryseobacterium</taxon>
    </lineage>
</organism>
<evidence type="ECO:0000313" key="4">
    <source>
        <dbReference type="Proteomes" id="UP000190669"/>
    </source>
</evidence>
<proteinExistence type="predicted"/>
<keyword evidence="4" id="KW-1185">Reference proteome</keyword>
<name>A0AAX2IP96_9FLAO</name>
<evidence type="ECO:0000313" key="3">
    <source>
        <dbReference type="EMBL" id="SQA91605.1"/>
    </source>
</evidence>
<evidence type="ECO:0000313" key="5">
    <source>
        <dbReference type="Proteomes" id="UP000251937"/>
    </source>
</evidence>
<feature type="transmembrane region" description="Helical" evidence="1">
    <location>
        <begin position="99"/>
        <end position="124"/>
    </location>
</feature>
<feature type="transmembrane region" description="Helical" evidence="1">
    <location>
        <begin position="20"/>
        <end position="39"/>
    </location>
</feature>
<feature type="transmembrane region" description="Helical" evidence="1">
    <location>
        <begin position="136"/>
        <end position="156"/>
    </location>
</feature>
<evidence type="ECO:0008006" key="6">
    <source>
        <dbReference type="Google" id="ProtNLM"/>
    </source>
</evidence>
<dbReference type="EMBL" id="FUZE01000006">
    <property type="protein sequence ID" value="SKB68291.1"/>
    <property type="molecule type" value="Genomic_DNA"/>
</dbReference>
<dbReference type="EMBL" id="UAVR01000015">
    <property type="protein sequence ID" value="SQA91605.1"/>
    <property type="molecule type" value="Genomic_DNA"/>
</dbReference>
<sequence length="166" mass="19689">MFLFYLCHVDKNLIMYQALTFLHSTVRWLVLLSLLYSIFRAYKGYFSNKEFTKADNSIRHWTATIAHVQLVLGIILYSQSPIIKYFWKNFNEAKESFDLLFFGMIHIFLMLFSIILITIGSAVSKRKTTDKEKFKIMLIYFIIALLIIFIAIPWSFSPLANRPYFR</sequence>
<evidence type="ECO:0000313" key="2">
    <source>
        <dbReference type="EMBL" id="SKB68291.1"/>
    </source>
</evidence>
<keyword evidence="1" id="KW-0472">Membrane</keyword>
<comment type="caution">
    <text evidence="3">The sequence shown here is derived from an EMBL/GenBank/DDBJ whole genome shotgun (WGS) entry which is preliminary data.</text>
</comment>
<keyword evidence="1" id="KW-0812">Transmembrane</keyword>
<evidence type="ECO:0000256" key="1">
    <source>
        <dbReference type="SAM" id="Phobius"/>
    </source>
</evidence>